<reference evidence="2" key="1">
    <citation type="submission" date="2016-10" db="EMBL/GenBank/DDBJ databases">
        <authorList>
            <person name="Varghese N."/>
            <person name="Submissions S."/>
        </authorList>
    </citation>
    <scope>NUCLEOTIDE SEQUENCE [LARGE SCALE GENOMIC DNA]</scope>
    <source>
        <strain evidence="2">CGMCC 1.8981</strain>
    </source>
</reference>
<accession>A0A1H6G4C6</accession>
<dbReference type="InterPro" id="IPR036388">
    <property type="entry name" value="WH-like_DNA-bd_sf"/>
</dbReference>
<gene>
    <name evidence="1" type="ORF">SAMN04487967_3485</name>
</gene>
<evidence type="ECO:0000313" key="2">
    <source>
        <dbReference type="Proteomes" id="UP000199112"/>
    </source>
</evidence>
<proteinExistence type="predicted"/>
<dbReference type="EMBL" id="FNWL01000005">
    <property type="protein sequence ID" value="SEH17946.1"/>
    <property type="molecule type" value="Genomic_DNA"/>
</dbReference>
<name>A0A1H6G4C6_9EURY</name>
<organism evidence="1 2">
    <name type="scientific">Natronorubrum sediminis</name>
    <dbReference type="NCBI Taxonomy" id="640943"/>
    <lineage>
        <taxon>Archaea</taxon>
        <taxon>Methanobacteriati</taxon>
        <taxon>Methanobacteriota</taxon>
        <taxon>Stenosarchaea group</taxon>
        <taxon>Halobacteria</taxon>
        <taxon>Halobacteriales</taxon>
        <taxon>Natrialbaceae</taxon>
        <taxon>Natronorubrum</taxon>
    </lineage>
</organism>
<dbReference type="RefSeq" id="WP_245726741.1">
    <property type="nucleotide sequence ID" value="NZ_FNWL01000005.1"/>
</dbReference>
<dbReference type="SUPFAM" id="SSF46785">
    <property type="entry name" value="Winged helix' DNA-binding domain"/>
    <property type="match status" value="1"/>
</dbReference>
<keyword evidence="2" id="KW-1185">Reference proteome</keyword>
<dbReference type="InterPro" id="IPR036390">
    <property type="entry name" value="WH_DNA-bd_sf"/>
</dbReference>
<protein>
    <recommendedName>
        <fullName evidence="3">Sugar-specific transcriptional regulator TrmB</fullName>
    </recommendedName>
</protein>
<evidence type="ECO:0000313" key="1">
    <source>
        <dbReference type="EMBL" id="SEH17946.1"/>
    </source>
</evidence>
<dbReference type="AlphaFoldDB" id="A0A1H6G4C6"/>
<sequence>MTISSQEHRPAPLIDPIPSDLDSTQAKLVYLYLEATDGATIDDLGATLSMSKLSILSILNTLSSAGYVNRTDGEYVVS</sequence>
<evidence type="ECO:0008006" key="3">
    <source>
        <dbReference type="Google" id="ProtNLM"/>
    </source>
</evidence>
<dbReference type="Gene3D" id="1.10.10.10">
    <property type="entry name" value="Winged helix-like DNA-binding domain superfamily/Winged helix DNA-binding domain"/>
    <property type="match status" value="1"/>
</dbReference>
<dbReference type="Proteomes" id="UP000199112">
    <property type="component" value="Unassembled WGS sequence"/>
</dbReference>